<evidence type="ECO:0008006" key="3">
    <source>
        <dbReference type="Google" id="ProtNLM"/>
    </source>
</evidence>
<reference evidence="1 2" key="1">
    <citation type="submission" date="2019-07" db="EMBL/GenBank/DDBJ databases">
        <authorList>
            <person name="Jastrzebski P J."/>
            <person name="Paukszto L."/>
            <person name="Jastrzebski P J."/>
        </authorList>
    </citation>
    <scope>NUCLEOTIDE SEQUENCE [LARGE SCALE GENOMIC DNA]</scope>
    <source>
        <strain evidence="1 2">WMS-il1</strain>
    </source>
</reference>
<proteinExistence type="predicted"/>
<sequence length="94" mass="10681">MLKRLNSEQFQVAIDENPTCTTGGLSKTFHVSRHVTTYREMKDLAGKVSKVGKWVPHDLSELNKQQRVTCCVSLCSRELQIPFSDRITIDGDEK</sequence>
<dbReference type="AlphaFoldDB" id="A0A564XXZ3"/>
<gene>
    <name evidence="1" type="ORF">WMSIL1_LOCUS1067</name>
</gene>
<name>A0A564XXZ3_HYMDI</name>
<keyword evidence="2" id="KW-1185">Reference proteome</keyword>
<dbReference type="EMBL" id="CABIJS010000022">
    <property type="protein sequence ID" value="VUZ39897.1"/>
    <property type="molecule type" value="Genomic_DNA"/>
</dbReference>
<evidence type="ECO:0000313" key="1">
    <source>
        <dbReference type="EMBL" id="VUZ39897.1"/>
    </source>
</evidence>
<dbReference type="Proteomes" id="UP000321570">
    <property type="component" value="Unassembled WGS sequence"/>
</dbReference>
<organism evidence="1 2">
    <name type="scientific">Hymenolepis diminuta</name>
    <name type="common">Rat tapeworm</name>
    <dbReference type="NCBI Taxonomy" id="6216"/>
    <lineage>
        <taxon>Eukaryota</taxon>
        <taxon>Metazoa</taxon>
        <taxon>Spiralia</taxon>
        <taxon>Lophotrochozoa</taxon>
        <taxon>Platyhelminthes</taxon>
        <taxon>Cestoda</taxon>
        <taxon>Eucestoda</taxon>
        <taxon>Cyclophyllidea</taxon>
        <taxon>Hymenolepididae</taxon>
        <taxon>Hymenolepis</taxon>
    </lineage>
</organism>
<protein>
    <recommendedName>
        <fullName evidence="3">HTH_48 domain-containing protein</fullName>
    </recommendedName>
</protein>
<evidence type="ECO:0000313" key="2">
    <source>
        <dbReference type="Proteomes" id="UP000321570"/>
    </source>
</evidence>
<accession>A0A564XXZ3</accession>